<dbReference type="GO" id="GO:0022857">
    <property type="term" value="F:transmembrane transporter activity"/>
    <property type="evidence" value="ECO:0007669"/>
    <property type="project" value="InterPro"/>
</dbReference>
<evidence type="ECO:0000256" key="2">
    <source>
        <dbReference type="ARBA" id="ARBA00010072"/>
    </source>
</evidence>
<dbReference type="RefSeq" id="WP_162666831.1">
    <property type="nucleotide sequence ID" value="NZ_LR593886.1"/>
</dbReference>
<evidence type="ECO:0000256" key="8">
    <source>
        <dbReference type="ARBA" id="ARBA00022970"/>
    </source>
</evidence>
<dbReference type="Proteomes" id="UP000464178">
    <property type="component" value="Chromosome"/>
</dbReference>
<feature type="transmembrane region" description="Helical" evidence="11">
    <location>
        <begin position="378"/>
        <end position="402"/>
    </location>
</feature>
<dbReference type="SMART" id="SM00062">
    <property type="entry name" value="PBPb"/>
    <property type="match status" value="1"/>
</dbReference>
<dbReference type="GO" id="GO:0043190">
    <property type="term" value="C:ATP-binding cassette (ABC) transporter complex"/>
    <property type="evidence" value="ECO:0007669"/>
    <property type="project" value="InterPro"/>
</dbReference>
<accession>A0A6P2CSK7</accession>
<dbReference type="InterPro" id="IPR035906">
    <property type="entry name" value="MetI-like_sf"/>
</dbReference>
<comment type="similarity">
    <text evidence="2">Belongs to the binding-protein-dependent transport system permease family. HisMQ subfamily.</text>
</comment>
<evidence type="ECO:0000256" key="7">
    <source>
        <dbReference type="ARBA" id="ARBA00022729"/>
    </source>
</evidence>
<dbReference type="PROSITE" id="PS01039">
    <property type="entry name" value="SBP_BACTERIAL_3"/>
    <property type="match status" value="1"/>
</dbReference>
<dbReference type="InterPro" id="IPR018313">
    <property type="entry name" value="SBP_3_CS"/>
</dbReference>
<reference evidence="13 14" key="1">
    <citation type="submission" date="2019-05" db="EMBL/GenBank/DDBJ databases">
        <authorList>
            <consortium name="Science for Life Laboratories"/>
        </authorList>
    </citation>
    <scope>NUCLEOTIDE SEQUENCE [LARGE SCALE GENOMIC DNA]</scope>
    <source>
        <strain evidence="13">Soil9</strain>
    </source>
</reference>
<evidence type="ECO:0000256" key="1">
    <source>
        <dbReference type="ARBA" id="ARBA00004429"/>
    </source>
</evidence>
<evidence type="ECO:0000256" key="9">
    <source>
        <dbReference type="ARBA" id="ARBA00022989"/>
    </source>
</evidence>
<evidence type="ECO:0000256" key="4">
    <source>
        <dbReference type="ARBA" id="ARBA00022448"/>
    </source>
</evidence>
<feature type="transmembrane region" description="Helical" evidence="11">
    <location>
        <begin position="349"/>
        <end position="372"/>
    </location>
</feature>
<dbReference type="CDD" id="cd13530">
    <property type="entry name" value="PBP2_peptides_like"/>
    <property type="match status" value="1"/>
</dbReference>
<dbReference type="EMBL" id="LR593886">
    <property type="protein sequence ID" value="VTR91893.1"/>
    <property type="molecule type" value="Genomic_DNA"/>
</dbReference>
<evidence type="ECO:0000256" key="3">
    <source>
        <dbReference type="ARBA" id="ARBA00010333"/>
    </source>
</evidence>
<dbReference type="SUPFAM" id="SSF53850">
    <property type="entry name" value="Periplasmic binding protein-like II"/>
    <property type="match status" value="1"/>
</dbReference>
<dbReference type="Pfam" id="PF00528">
    <property type="entry name" value="BPD_transp_1"/>
    <property type="match status" value="1"/>
</dbReference>
<evidence type="ECO:0000256" key="5">
    <source>
        <dbReference type="ARBA" id="ARBA00022475"/>
    </source>
</evidence>
<keyword evidence="6 11" id="KW-0812">Transmembrane</keyword>
<dbReference type="AlphaFoldDB" id="A0A6P2CSK7"/>
<comment type="subcellular location">
    <subcellularLocation>
        <location evidence="1">Cell inner membrane</location>
        <topology evidence="1">Multi-pass membrane protein</topology>
    </subcellularLocation>
    <subcellularLocation>
        <location evidence="11">Cell membrane</location>
        <topology evidence="11">Multi-pass membrane protein</topology>
    </subcellularLocation>
</comment>
<gene>
    <name evidence="13" type="ORF">SOIL9_58210</name>
</gene>
<keyword evidence="4 11" id="KW-0813">Transport</keyword>
<keyword evidence="14" id="KW-1185">Reference proteome</keyword>
<protein>
    <recommendedName>
        <fullName evidence="12">ABC transmembrane type-1 domain-containing protein</fullName>
    </recommendedName>
</protein>
<evidence type="ECO:0000313" key="14">
    <source>
        <dbReference type="Proteomes" id="UP000464178"/>
    </source>
</evidence>
<dbReference type="PROSITE" id="PS50928">
    <property type="entry name" value="ABC_TM1"/>
    <property type="match status" value="1"/>
</dbReference>
<proteinExistence type="inferred from homology"/>
<dbReference type="KEGG" id="gms:SOIL9_58210"/>
<evidence type="ECO:0000256" key="6">
    <source>
        <dbReference type="ARBA" id="ARBA00022692"/>
    </source>
</evidence>
<keyword evidence="9 11" id="KW-1133">Transmembrane helix</keyword>
<dbReference type="NCBIfam" id="TIGR01726">
    <property type="entry name" value="HEQRo_perm_3TM"/>
    <property type="match status" value="1"/>
</dbReference>
<keyword evidence="7" id="KW-0732">Signal</keyword>
<dbReference type="InterPro" id="IPR043429">
    <property type="entry name" value="ArtM/GltK/GlnP/TcyL/YhdX-like"/>
</dbReference>
<sequence>MNPRWLLVAVAVLVLAPPVLSQEKKDKKELRWGTDPTGGAPYVYKDGDTFVGFEVELAEYLAKEIGRTSKMVTGDWDKLPELLGKPASDDGIDIVLNGYELTEDLEKKYPSTVPYYVYKLGLIIHKDSAENISGWSDLNREQDADGKKRKNSVGVLGGSAAHKYMKGKRFGDKIDLAINPDVATVIGLVEQKRLDATVQDTPAALYYIKNGKELKLADEPRKAGFYVILTRPADKELREQLNAAIKKGIKDGTLKAIYEKYGLWNADQERLLYWTEQQWPPPFPSEDENEEENGGEKGKVDWGKLTLELLRAAGMTVFLAAASFPIAMLIGMLVALGRVYGPALLRIPLGLYVEFLRGTPLLLQLYFVFYLLPPLVQQIFGVSFNLTPIQAGILGLAINYSAYEAENYRAGLLAIPRGQMEAALALGMNPLTALRVVIVPQAVRIVIPPVTNDFIALFKDTSVCSVILITELTRKYNELYNFNRDYIIQLAFITAGLYLVMSYPLAIVARVLEKRLGSVGGVHR</sequence>
<dbReference type="SUPFAM" id="SSF161098">
    <property type="entry name" value="MetI-like"/>
    <property type="match status" value="1"/>
</dbReference>
<dbReference type="GO" id="GO:0006865">
    <property type="term" value="P:amino acid transport"/>
    <property type="evidence" value="ECO:0007669"/>
    <property type="project" value="UniProtKB-KW"/>
</dbReference>
<dbReference type="InterPro" id="IPR000515">
    <property type="entry name" value="MetI-like"/>
</dbReference>
<evidence type="ECO:0000313" key="13">
    <source>
        <dbReference type="EMBL" id="VTR91893.1"/>
    </source>
</evidence>
<dbReference type="InterPro" id="IPR010065">
    <property type="entry name" value="AA_ABC_transptr_permease_3TM"/>
</dbReference>
<feature type="transmembrane region" description="Helical" evidence="11">
    <location>
        <begin position="486"/>
        <end position="508"/>
    </location>
</feature>
<feature type="domain" description="ABC transmembrane type-1" evidence="12">
    <location>
        <begin position="313"/>
        <end position="509"/>
    </location>
</feature>
<keyword evidence="5" id="KW-1003">Cell membrane</keyword>
<keyword evidence="8" id="KW-0029">Amino-acid transport</keyword>
<evidence type="ECO:0000256" key="10">
    <source>
        <dbReference type="ARBA" id="ARBA00023136"/>
    </source>
</evidence>
<name>A0A6P2CSK7_9BACT</name>
<dbReference type="PANTHER" id="PTHR30614:SF0">
    <property type="entry name" value="L-CYSTINE TRANSPORT SYSTEM PERMEASE PROTEIN TCYL"/>
    <property type="match status" value="1"/>
</dbReference>
<dbReference type="Gene3D" id="3.40.190.10">
    <property type="entry name" value="Periplasmic binding protein-like II"/>
    <property type="match status" value="2"/>
</dbReference>
<dbReference type="Pfam" id="PF00497">
    <property type="entry name" value="SBP_bac_3"/>
    <property type="match status" value="1"/>
</dbReference>
<evidence type="ECO:0000259" key="12">
    <source>
        <dbReference type="PROSITE" id="PS50928"/>
    </source>
</evidence>
<keyword evidence="10 11" id="KW-0472">Membrane</keyword>
<comment type="similarity">
    <text evidence="3">Belongs to the bacterial solute-binding protein 3 family.</text>
</comment>
<dbReference type="CDD" id="cd06261">
    <property type="entry name" value="TM_PBP2"/>
    <property type="match status" value="1"/>
</dbReference>
<dbReference type="Gene3D" id="1.10.3720.10">
    <property type="entry name" value="MetI-like"/>
    <property type="match status" value="1"/>
</dbReference>
<feature type="transmembrane region" description="Helical" evidence="11">
    <location>
        <begin position="315"/>
        <end position="337"/>
    </location>
</feature>
<dbReference type="PANTHER" id="PTHR30614">
    <property type="entry name" value="MEMBRANE COMPONENT OF AMINO ACID ABC TRANSPORTER"/>
    <property type="match status" value="1"/>
</dbReference>
<organism evidence="13 14">
    <name type="scientific">Gemmata massiliana</name>
    <dbReference type="NCBI Taxonomy" id="1210884"/>
    <lineage>
        <taxon>Bacteria</taxon>
        <taxon>Pseudomonadati</taxon>
        <taxon>Planctomycetota</taxon>
        <taxon>Planctomycetia</taxon>
        <taxon>Gemmatales</taxon>
        <taxon>Gemmataceae</taxon>
        <taxon>Gemmata</taxon>
    </lineage>
</organism>
<dbReference type="InterPro" id="IPR001638">
    <property type="entry name" value="Solute-binding_3/MltF_N"/>
</dbReference>
<evidence type="ECO:0000256" key="11">
    <source>
        <dbReference type="RuleBase" id="RU363032"/>
    </source>
</evidence>